<proteinExistence type="predicted"/>
<dbReference type="Gene3D" id="2.40.30.10">
    <property type="entry name" value="Translation factors"/>
    <property type="match status" value="1"/>
</dbReference>
<dbReference type="Gene3D" id="3.50.50.60">
    <property type="entry name" value="FAD/NAD(P)-binding domain"/>
    <property type="match status" value="1"/>
</dbReference>
<name>A0A6P1TQF7_9FIRM</name>
<comment type="cofactor">
    <cofactor evidence="1">
        <name>FAD</name>
        <dbReference type="ChEBI" id="CHEBI:57692"/>
    </cofactor>
</comment>
<dbReference type="InterPro" id="IPR023166">
    <property type="entry name" value="BaiN-like_dom_sf"/>
</dbReference>
<keyword evidence="3" id="KW-0274">FAD</keyword>
<dbReference type="InterPro" id="IPR004792">
    <property type="entry name" value="BaiN-like"/>
</dbReference>
<dbReference type="InterPro" id="IPR055178">
    <property type="entry name" value="RsdA/BaiN/AoA(So)-like_dom"/>
</dbReference>
<dbReference type="KEGG" id="anr:Ana3638_17945"/>
<dbReference type="Pfam" id="PF22780">
    <property type="entry name" value="HI0933_like_1st"/>
    <property type="match status" value="1"/>
</dbReference>
<feature type="domain" description="RsdA/BaiN/AoA(So)-like Rossmann fold-like" evidence="4">
    <location>
        <begin position="3"/>
        <end position="401"/>
    </location>
</feature>
<dbReference type="Pfam" id="PF03486">
    <property type="entry name" value="HI0933_like"/>
    <property type="match status" value="1"/>
</dbReference>
<keyword evidence="2" id="KW-0285">Flavoprotein</keyword>
<dbReference type="SUPFAM" id="SSF160996">
    <property type="entry name" value="HI0933 insert domain-like"/>
    <property type="match status" value="1"/>
</dbReference>
<dbReference type="AlphaFoldDB" id="A0A6P1TQF7"/>
<dbReference type="InterPro" id="IPR057661">
    <property type="entry name" value="RsdA/BaiN/AoA(So)_Rossmann"/>
</dbReference>
<dbReference type="RefSeq" id="WP_161839256.1">
    <property type="nucleotide sequence ID" value="NZ_CP048000.1"/>
</dbReference>
<dbReference type="PANTHER" id="PTHR42887">
    <property type="entry name" value="OS12G0638800 PROTEIN"/>
    <property type="match status" value="1"/>
</dbReference>
<gene>
    <name evidence="6" type="ORF">Ana3638_17945</name>
</gene>
<accession>A0A6P1TQF7</accession>
<feature type="domain" description="RsdA/BaiN/AoA(So)-like insert" evidence="5">
    <location>
        <begin position="187"/>
        <end position="348"/>
    </location>
</feature>
<dbReference type="Proteomes" id="UP000464314">
    <property type="component" value="Chromosome"/>
</dbReference>
<dbReference type="SUPFAM" id="SSF51905">
    <property type="entry name" value="FAD/NAD(P)-binding domain"/>
    <property type="match status" value="1"/>
</dbReference>
<dbReference type="PRINTS" id="PR00411">
    <property type="entry name" value="PNDRDTASEI"/>
</dbReference>
<evidence type="ECO:0000256" key="3">
    <source>
        <dbReference type="ARBA" id="ARBA00022827"/>
    </source>
</evidence>
<evidence type="ECO:0000313" key="7">
    <source>
        <dbReference type="Proteomes" id="UP000464314"/>
    </source>
</evidence>
<dbReference type="EMBL" id="CP048000">
    <property type="protein sequence ID" value="QHQ62432.1"/>
    <property type="molecule type" value="Genomic_DNA"/>
</dbReference>
<protein>
    <submittedName>
        <fullName evidence="6">Aminoacetone oxidase family FAD-binding enzyme</fullName>
    </submittedName>
</protein>
<dbReference type="PANTHER" id="PTHR42887:SF2">
    <property type="entry name" value="OS12G0638800 PROTEIN"/>
    <property type="match status" value="1"/>
</dbReference>
<evidence type="ECO:0000313" key="6">
    <source>
        <dbReference type="EMBL" id="QHQ62432.1"/>
    </source>
</evidence>
<dbReference type="Gene3D" id="1.10.8.260">
    <property type="entry name" value="HI0933 insert domain-like"/>
    <property type="match status" value="1"/>
</dbReference>
<dbReference type="NCBIfam" id="TIGR00275">
    <property type="entry name" value="aminoacetone oxidase family FAD-binding enzyme"/>
    <property type="match status" value="1"/>
</dbReference>
<evidence type="ECO:0000256" key="2">
    <source>
        <dbReference type="ARBA" id="ARBA00022630"/>
    </source>
</evidence>
<evidence type="ECO:0000259" key="4">
    <source>
        <dbReference type="Pfam" id="PF03486"/>
    </source>
</evidence>
<evidence type="ECO:0000256" key="1">
    <source>
        <dbReference type="ARBA" id="ARBA00001974"/>
    </source>
</evidence>
<evidence type="ECO:0000259" key="5">
    <source>
        <dbReference type="Pfam" id="PF22780"/>
    </source>
</evidence>
<dbReference type="InterPro" id="IPR036188">
    <property type="entry name" value="FAD/NAD-bd_sf"/>
</dbReference>
<keyword evidence="7" id="KW-1185">Reference proteome</keyword>
<reference evidence="6 7" key="1">
    <citation type="submission" date="2020-01" db="EMBL/GenBank/DDBJ databases">
        <title>Genome analysis of Anaerocolumna sp. CBA3638.</title>
        <authorList>
            <person name="Kim J."/>
            <person name="Roh S.W."/>
        </authorList>
    </citation>
    <scope>NUCLEOTIDE SEQUENCE [LARGE SCALE GENOMIC DNA]</scope>
    <source>
        <strain evidence="6 7">CBA3638</strain>
    </source>
</reference>
<sequence>MSNIIIIGGGASGLVAAIYAARNKNKVTILEHKDKIGKKILATGNGKCNYTNLNQKAEHYRGNDNSFAMKVLSGFGAEQTIDLFKELGIYPKEKNGYVYPNSEQASSVVEVLRLELLQLKVRIIADTHVEQIFKLKDQFRIITNKETYLADQVILAAGGCASPNLGSDGSGYQLAKSLGHRIIKPLPALVQLKSNSKYFKTLSGVRTEALVALYVNEKFVTKEQGELLLAAYGVSGIPILQISRFASKALSENKKVHLIIDYLPHMAAEEAYNLILYRINRNPSRTVEENLIGLLNNKLIYIGLIEAGVEPTKISSSINNNQIKDFVKQLKEWRVIITEPNSFDQAQVSAGGVDTADINPVSLESKLMKGLYITGELLDVDGTCGGYNLQWAWSTGALAGMNCGVK</sequence>
<organism evidence="6 7">
    <name type="scientific">Anaerocolumna sedimenticola</name>
    <dbReference type="NCBI Taxonomy" id="2696063"/>
    <lineage>
        <taxon>Bacteria</taxon>
        <taxon>Bacillati</taxon>
        <taxon>Bacillota</taxon>
        <taxon>Clostridia</taxon>
        <taxon>Lachnospirales</taxon>
        <taxon>Lachnospiraceae</taxon>
        <taxon>Anaerocolumna</taxon>
    </lineage>
</organism>